<dbReference type="Gene3D" id="3.90.79.10">
    <property type="entry name" value="Nucleoside Triphosphate Pyrophosphohydrolase"/>
    <property type="match status" value="1"/>
</dbReference>
<dbReference type="FunFam" id="3.40.630.30:FF:000016">
    <property type="entry name" value="nudix hydrolase 2"/>
    <property type="match status" value="1"/>
</dbReference>
<dbReference type="InterPro" id="IPR020084">
    <property type="entry name" value="NUDIX_hydrolase_CS"/>
</dbReference>
<name>A0AAD9U5W0_9ROSI</name>
<evidence type="ECO:0000313" key="5">
    <source>
        <dbReference type="EMBL" id="KAK2648113.1"/>
    </source>
</evidence>
<accession>A0AAD9U5W0</accession>
<dbReference type="GO" id="GO:0046872">
    <property type="term" value="F:metal ion binding"/>
    <property type="evidence" value="ECO:0007669"/>
    <property type="project" value="UniProtKB-KW"/>
</dbReference>
<evidence type="ECO:0000256" key="1">
    <source>
        <dbReference type="ARBA" id="ARBA00005582"/>
    </source>
</evidence>
<dbReference type="InterPro" id="IPR015797">
    <property type="entry name" value="NUDIX_hydrolase-like_dom_sf"/>
</dbReference>
<dbReference type="EMBL" id="JANJYI010000005">
    <property type="protein sequence ID" value="KAK2648113.1"/>
    <property type="molecule type" value="Genomic_DNA"/>
</dbReference>
<dbReference type="PROSITE" id="PS51462">
    <property type="entry name" value="NUDIX"/>
    <property type="match status" value="1"/>
</dbReference>
<organism evidence="5 6">
    <name type="scientific">Dipteronia dyeriana</name>
    <dbReference type="NCBI Taxonomy" id="168575"/>
    <lineage>
        <taxon>Eukaryota</taxon>
        <taxon>Viridiplantae</taxon>
        <taxon>Streptophyta</taxon>
        <taxon>Embryophyta</taxon>
        <taxon>Tracheophyta</taxon>
        <taxon>Spermatophyta</taxon>
        <taxon>Magnoliopsida</taxon>
        <taxon>eudicotyledons</taxon>
        <taxon>Gunneridae</taxon>
        <taxon>Pentapetalae</taxon>
        <taxon>rosids</taxon>
        <taxon>malvids</taxon>
        <taxon>Sapindales</taxon>
        <taxon>Sapindaceae</taxon>
        <taxon>Hippocastanoideae</taxon>
        <taxon>Acereae</taxon>
        <taxon>Dipteronia</taxon>
    </lineage>
</organism>
<sequence>MVADPPLLADFKIFHYKKMLQTDNEVEYIKLLSSVEDAHGGVTVEMKEPMDSKLFASMLGSSLSYWIQQKKKGVWIKLPIELSNLIEPTVKEGFRFHHAESDYLMLVKWIPETPDTLPANASHRVGVGAFVMNDKGEVLVVQERNGRFKDTNVWKLPTGTVDEGEDICMAAIREVKEETGVDAEFVEVLAFRQSHRSFFRKSDLLFLCMLRPHSFEIQKQDSEIAAAQWMRAEDYAAQPFNQKNEIFKNMARICLTKSEKDYTGFSAMSSTTSSGKRAYMYFNNRDFEPSAVEELPSPKCGFKSLIKNIVSFYV</sequence>
<dbReference type="Proteomes" id="UP001280121">
    <property type="component" value="Unassembled WGS sequence"/>
</dbReference>
<dbReference type="Pfam" id="PF00293">
    <property type="entry name" value="NUDIX"/>
    <property type="match status" value="1"/>
</dbReference>
<feature type="domain" description="Nudix hydrolase" evidence="4">
    <location>
        <begin position="122"/>
        <end position="252"/>
    </location>
</feature>
<dbReference type="SUPFAM" id="SSF55811">
    <property type="entry name" value="Nudix"/>
    <property type="match status" value="1"/>
</dbReference>
<keyword evidence="2" id="KW-0479">Metal-binding</keyword>
<dbReference type="InterPro" id="IPR000086">
    <property type="entry name" value="NUDIX_hydrolase_dom"/>
</dbReference>
<dbReference type="FunFam" id="3.90.79.10:FF:000015">
    <property type="entry name" value="Nudix hydrolase 8"/>
    <property type="match status" value="1"/>
</dbReference>
<dbReference type="PANTHER" id="PTHR13994:SF26">
    <property type="entry name" value="NUDIX HYDROLASE 5-RELATED"/>
    <property type="match status" value="1"/>
</dbReference>
<evidence type="ECO:0000256" key="3">
    <source>
        <dbReference type="ARBA" id="ARBA00022801"/>
    </source>
</evidence>
<evidence type="ECO:0000256" key="2">
    <source>
        <dbReference type="ARBA" id="ARBA00022723"/>
    </source>
</evidence>
<dbReference type="InterPro" id="IPR040618">
    <property type="entry name" value="Pre-Nudix"/>
</dbReference>
<dbReference type="GO" id="GO:0035529">
    <property type="term" value="F:NADH pyrophosphatase activity"/>
    <property type="evidence" value="ECO:0007669"/>
    <property type="project" value="TreeGrafter"/>
</dbReference>
<comment type="caution">
    <text evidence="5">The sequence shown here is derived from an EMBL/GenBank/DDBJ whole genome shotgun (WGS) entry which is preliminary data.</text>
</comment>
<dbReference type="Gene3D" id="3.40.630.30">
    <property type="match status" value="1"/>
</dbReference>
<evidence type="ECO:0000313" key="6">
    <source>
        <dbReference type="Proteomes" id="UP001280121"/>
    </source>
</evidence>
<dbReference type="AlphaFoldDB" id="A0AAD9U5W0"/>
<evidence type="ECO:0000259" key="4">
    <source>
        <dbReference type="PROSITE" id="PS51462"/>
    </source>
</evidence>
<comment type="similarity">
    <text evidence="1">Belongs to the Nudix hydrolase family.</text>
</comment>
<dbReference type="GO" id="GO:0051287">
    <property type="term" value="F:NAD binding"/>
    <property type="evidence" value="ECO:0007669"/>
    <property type="project" value="TreeGrafter"/>
</dbReference>
<dbReference type="CDD" id="cd04670">
    <property type="entry name" value="NUDIX_ASFGF2_Nudt6"/>
    <property type="match status" value="1"/>
</dbReference>
<dbReference type="InterPro" id="IPR003293">
    <property type="entry name" value="Nudix_hydrolase6-like"/>
</dbReference>
<dbReference type="PRINTS" id="PR01356">
    <property type="entry name" value="GFGPROTEIN"/>
</dbReference>
<protein>
    <recommendedName>
        <fullName evidence="4">Nudix hydrolase domain-containing protein</fullName>
    </recommendedName>
</protein>
<proteinExistence type="inferred from homology"/>
<gene>
    <name evidence="5" type="ORF">Ddye_015602</name>
</gene>
<keyword evidence="3" id="KW-0378">Hydrolase</keyword>
<reference evidence="5" key="1">
    <citation type="journal article" date="2023" name="Plant J.">
        <title>Genome sequences and population genomics provide insights into the demographic history, inbreeding, and mutation load of two 'living fossil' tree species of Dipteronia.</title>
        <authorList>
            <person name="Feng Y."/>
            <person name="Comes H.P."/>
            <person name="Chen J."/>
            <person name="Zhu S."/>
            <person name="Lu R."/>
            <person name="Zhang X."/>
            <person name="Li P."/>
            <person name="Qiu J."/>
            <person name="Olsen K.M."/>
            <person name="Qiu Y."/>
        </authorList>
    </citation>
    <scope>NUCLEOTIDE SEQUENCE</scope>
    <source>
        <strain evidence="5">KIB01</strain>
    </source>
</reference>
<keyword evidence="6" id="KW-1185">Reference proteome</keyword>
<dbReference type="PROSITE" id="PS00893">
    <property type="entry name" value="NUDIX_BOX"/>
    <property type="match status" value="1"/>
</dbReference>
<dbReference type="PANTHER" id="PTHR13994">
    <property type="entry name" value="NUDIX HYDROLASE RELATED"/>
    <property type="match status" value="1"/>
</dbReference>
<dbReference type="GO" id="GO:0047631">
    <property type="term" value="F:ADP-ribose diphosphatase activity"/>
    <property type="evidence" value="ECO:0007669"/>
    <property type="project" value="TreeGrafter"/>
</dbReference>
<dbReference type="Pfam" id="PF18290">
    <property type="entry name" value="Nudix_hydro"/>
    <property type="match status" value="1"/>
</dbReference>